<reference evidence="3 4" key="1">
    <citation type="submission" date="2018-01" db="EMBL/GenBank/DDBJ databases">
        <authorList>
            <person name="Paulsen S."/>
            <person name="Gram L.K."/>
        </authorList>
    </citation>
    <scope>NUCLEOTIDE SEQUENCE [LARGE SCALE GENOMIC DNA]</scope>
    <source>
        <strain evidence="1 4">S3790</strain>
        <strain evidence="2 3">S3895</strain>
    </source>
</reference>
<evidence type="ECO:0000313" key="3">
    <source>
        <dbReference type="Proteomes" id="UP000307164"/>
    </source>
</evidence>
<dbReference type="OrthoDB" id="5293309at2"/>
<dbReference type="RefSeq" id="WP_138591184.1">
    <property type="nucleotide sequence ID" value="NZ_PNBW01000009.1"/>
</dbReference>
<comment type="caution">
    <text evidence="1">The sequence shown here is derived from an EMBL/GenBank/DDBJ whole genome shotgun (WGS) entry which is preliminary data.</text>
</comment>
<keyword evidence="3" id="KW-1185">Reference proteome</keyword>
<protein>
    <recommendedName>
        <fullName evidence="5">YaeQ family protein</fullName>
    </recommendedName>
</protein>
<dbReference type="SMART" id="SM01322">
    <property type="entry name" value="YaeQ"/>
    <property type="match status" value="1"/>
</dbReference>
<dbReference type="PANTHER" id="PTHR38784:SF1">
    <property type="entry name" value="SUCROSE PHOSPHORYLASE"/>
    <property type="match status" value="1"/>
</dbReference>
<proteinExistence type="predicted"/>
<dbReference type="Proteomes" id="UP000307164">
    <property type="component" value="Unassembled WGS sequence"/>
</dbReference>
<dbReference type="EMBL" id="PNBW01000009">
    <property type="protein sequence ID" value="TMO78662.1"/>
    <property type="molecule type" value="Genomic_DNA"/>
</dbReference>
<name>A0A5S3VAT1_9GAMM</name>
<dbReference type="InterPro" id="IPR009822">
    <property type="entry name" value="YaeQ"/>
</dbReference>
<evidence type="ECO:0000313" key="4">
    <source>
        <dbReference type="Proteomes" id="UP000307217"/>
    </source>
</evidence>
<dbReference type="Pfam" id="PF07152">
    <property type="entry name" value="YaeQ"/>
    <property type="match status" value="1"/>
</dbReference>
<accession>A0A5S3VAT1</accession>
<dbReference type="PIRSF" id="PIRSF011484">
    <property type="entry name" value="YaeQ"/>
    <property type="match status" value="1"/>
</dbReference>
<dbReference type="Proteomes" id="UP000307217">
    <property type="component" value="Unassembled WGS sequence"/>
</dbReference>
<evidence type="ECO:0008006" key="5">
    <source>
        <dbReference type="Google" id="ProtNLM"/>
    </source>
</evidence>
<dbReference type="CDD" id="cd22368">
    <property type="entry name" value="YaeQ-like"/>
    <property type="match status" value="1"/>
</dbReference>
<gene>
    <name evidence="1" type="ORF">CWC19_06725</name>
    <name evidence="2" type="ORF">CWC20_01335</name>
</gene>
<evidence type="ECO:0000313" key="1">
    <source>
        <dbReference type="EMBL" id="TMO69040.1"/>
    </source>
</evidence>
<evidence type="ECO:0000313" key="2">
    <source>
        <dbReference type="EMBL" id="TMO78662.1"/>
    </source>
</evidence>
<dbReference type="AlphaFoldDB" id="A0A5S3VAT1"/>
<reference evidence="1" key="3">
    <citation type="submission" date="2019-09" db="EMBL/GenBank/DDBJ databases">
        <title>Co-occurence of chitin degradation, pigmentation and bioactivity in marine Pseudoalteromonas.</title>
        <authorList>
            <person name="Sonnenschein E.C."/>
            <person name="Bech P.K."/>
        </authorList>
    </citation>
    <scope>NUCLEOTIDE SEQUENCE</scope>
    <source>
        <strain evidence="1">S3790</strain>
    </source>
</reference>
<dbReference type="SUPFAM" id="SSF52980">
    <property type="entry name" value="Restriction endonuclease-like"/>
    <property type="match status" value="1"/>
</dbReference>
<reference evidence="3 4" key="2">
    <citation type="submission" date="2019-06" db="EMBL/GenBank/DDBJ databases">
        <title>Co-occurence of chitin degradation, pigmentation and bioactivity in marine Pseudoalteromonas.</title>
        <authorList>
            <person name="Sonnenschein E.C."/>
            <person name="Bech P.K."/>
        </authorList>
    </citation>
    <scope>NUCLEOTIDE SEQUENCE [LARGE SCALE GENOMIC DNA]</scope>
    <source>
        <strain evidence="4">S3790</strain>
        <strain evidence="2 3">S3895</strain>
    </source>
</reference>
<dbReference type="InterPro" id="IPR011335">
    <property type="entry name" value="Restrct_endonuc-II-like"/>
</dbReference>
<sequence length="178" mass="20696">MALKSTIIKTHLSISDMDRHVYQDLSLTLAQHPSETEQRLMVRILAYVLQFQERLEFTKGLCADDEPEVWVKNYSDEIELWVELGLPEEKRLKKACNRAKNVVLYTYGENSQPIWWQKNQQKLASYQNLTVISLPYEATAQLANMVSRAITLTITIQDGEIWFSDEQNSVHIIPQQLK</sequence>
<dbReference type="InterPro" id="IPR038590">
    <property type="entry name" value="YaeQ_sf"/>
</dbReference>
<dbReference type="PANTHER" id="PTHR38784">
    <property type="entry name" value="SUCROSE PHOSPHORYLASE"/>
    <property type="match status" value="1"/>
</dbReference>
<dbReference type="EMBL" id="PNBX01000025">
    <property type="protein sequence ID" value="TMO69040.1"/>
    <property type="molecule type" value="Genomic_DNA"/>
</dbReference>
<dbReference type="Gene3D" id="3.10.640.10">
    <property type="entry name" value="Restriction endonuclease-like alpha-beta roll domain"/>
    <property type="match status" value="1"/>
</dbReference>
<organism evidence="1 4">
    <name type="scientific">Pseudoalteromonas aurantia</name>
    <dbReference type="NCBI Taxonomy" id="43654"/>
    <lineage>
        <taxon>Bacteria</taxon>
        <taxon>Pseudomonadati</taxon>
        <taxon>Pseudomonadota</taxon>
        <taxon>Gammaproteobacteria</taxon>
        <taxon>Alteromonadales</taxon>
        <taxon>Pseudoalteromonadaceae</taxon>
        <taxon>Pseudoalteromonas</taxon>
    </lineage>
</organism>